<evidence type="ECO:0000313" key="1">
    <source>
        <dbReference type="EMBL" id="KKA19733.1"/>
    </source>
</evidence>
<comment type="caution">
    <text evidence="1">The sequence shown here is derived from an EMBL/GenBank/DDBJ whole genome shotgun (WGS) entry which is preliminary data.</text>
</comment>
<dbReference type="RefSeq" id="XP_013326345.1">
    <property type="nucleotide sequence ID" value="XM_013470891.1"/>
</dbReference>
<organism evidence="1 2">
    <name type="scientific">Rasamsonia emersonii (strain ATCC 16479 / CBS 393.64 / IMI 116815)</name>
    <dbReference type="NCBI Taxonomy" id="1408163"/>
    <lineage>
        <taxon>Eukaryota</taxon>
        <taxon>Fungi</taxon>
        <taxon>Dikarya</taxon>
        <taxon>Ascomycota</taxon>
        <taxon>Pezizomycotina</taxon>
        <taxon>Eurotiomycetes</taxon>
        <taxon>Eurotiomycetidae</taxon>
        <taxon>Eurotiales</taxon>
        <taxon>Trichocomaceae</taxon>
        <taxon>Rasamsonia</taxon>
    </lineage>
</organism>
<name>A0A0F4YQ37_RASE3</name>
<reference evidence="1 2" key="1">
    <citation type="submission" date="2015-04" db="EMBL/GenBank/DDBJ databases">
        <authorList>
            <person name="Heijne W.H."/>
            <person name="Fedorova N.D."/>
            <person name="Nierman W.C."/>
            <person name="Vollebregt A.W."/>
            <person name="Zhao Z."/>
            <person name="Wu L."/>
            <person name="Kumar M."/>
            <person name="Stam H."/>
            <person name="van den Berg M.A."/>
            <person name="Pel H.J."/>
        </authorList>
    </citation>
    <scope>NUCLEOTIDE SEQUENCE [LARGE SCALE GENOMIC DNA]</scope>
    <source>
        <strain evidence="1 2">CBS 393.64</strain>
    </source>
</reference>
<accession>A0A0F4YQ37</accession>
<dbReference type="AlphaFoldDB" id="A0A0F4YQ37"/>
<dbReference type="Proteomes" id="UP000053958">
    <property type="component" value="Unassembled WGS sequence"/>
</dbReference>
<keyword evidence="2" id="KW-1185">Reference proteome</keyword>
<protein>
    <submittedName>
        <fullName evidence="1">Uncharacterized protein</fullName>
    </submittedName>
</protein>
<dbReference type="EMBL" id="LASV01000324">
    <property type="protein sequence ID" value="KKA19733.1"/>
    <property type="molecule type" value="Genomic_DNA"/>
</dbReference>
<dbReference type="GeneID" id="25318584"/>
<feature type="non-terminal residue" evidence="1">
    <location>
        <position position="1"/>
    </location>
</feature>
<proteinExistence type="predicted"/>
<gene>
    <name evidence="1" type="ORF">T310_6277</name>
</gene>
<sequence length="190" mass="20348">ARMASPCPGPGCRCWSRAMAAWESSKMVTGPWPQSLGVSSKALHAPISSASNTSFPFPRGSPVSARPLGGSAMQCLRLPGLMAGQADGCAESRTLVFAGVPVLLLTLEPSSFLRPKLELDQEGSTEALLFSFSLFSSVTFPPLELPFLDYLWSAVRGWLGGAVLRYSCRDEDPFGSVLPFPRRPGRSDLV</sequence>
<evidence type="ECO:0000313" key="2">
    <source>
        <dbReference type="Proteomes" id="UP000053958"/>
    </source>
</evidence>